<gene>
    <name evidence="2" type="ORF">TPC1_17600</name>
</gene>
<protein>
    <submittedName>
        <fullName evidence="2">Uncharacterized protein</fullName>
    </submittedName>
</protein>
<reference evidence="2" key="1">
    <citation type="submission" date="2015-07" db="EMBL/GenBank/DDBJ databases">
        <title>Adaptation to a free-living lifestyle via gene acquisitions in the diplomonad Trepomonas sp. PC1.</title>
        <authorList>
            <person name="Xu F."/>
            <person name="Jerlstrom-Hultqvist J."/>
            <person name="Kolisko M."/>
            <person name="Simpson A.G.B."/>
            <person name="Roger A.J."/>
            <person name="Svard S.G."/>
            <person name="Andersson J.O."/>
        </authorList>
    </citation>
    <scope>NUCLEOTIDE SEQUENCE</scope>
    <source>
        <strain evidence="2">PC1</strain>
    </source>
</reference>
<dbReference type="AlphaFoldDB" id="A0A146K208"/>
<proteinExistence type="predicted"/>
<evidence type="ECO:0000256" key="1">
    <source>
        <dbReference type="SAM" id="Coils"/>
    </source>
</evidence>
<keyword evidence="1" id="KW-0175">Coiled coil</keyword>
<evidence type="ECO:0000313" key="2">
    <source>
        <dbReference type="EMBL" id="JAP90940.1"/>
    </source>
</evidence>
<sequence>SGIQQIEIMTRDEKEQFLLSRLNGSEILIIQLLIYIFTGEYFSNLNDSVQKIPSNQIILEIQDKVKDKITDKDFRNQMIDFNRSFDQDLKQLIINVYSLVDLSGTTLANKIMVKIGFYFKQLYQYCVFEPSTELAHQKRQCLIHIQEIEYTKTETKEQINKQKSIIQDMQKQLDQHNQKIAALQSQQELKQAQIKQIQGLREQYTEFKNDLPFDMFELLKEQNLAYYTSVFLTVYIFQGYEQVESIFQKVQFEEGTCKTCTYKQSLCCCVQDVNTQNEVINKPYYANQFNYNAFFSTKEIIKQKLFNLTEQFSNSEIVKFQFQSKNDDLKELLSLMLLKGALIDKIICVSFRNSQLVQLLGPTQIVQCQDKPLNDIIDEIFQIYNQNQPVSVLLLSQNCKNQQHIVSMVRLLNSAVIDQRQESFKFGHTVFKINANTPKIQFFVLIKSQQIVKDLDQSQLITTNAFKKCVQMQQLSQLYHSKSEQQIQQILSQYKELILNYSYNYLNKEKYQEQVSAVLENKAAKKQLDINLNSLINITKYINKENLTAQLQSLQTAIEYYLEAQKVLNQSKTKQIKQIESRLQGVRHPLCNEFYQMYCNTTQNIVKLSNLYPELLQFIDLKLFFKENQQISQKQISKLPNQQQFFYVNLLNNLVEKLEFSTHYQKILELFGILFVISALCLGKLTKIEQQLIQILLMKQSSTKALISALEEQNEPLSQTAIEYLKMEQDKDIINLIININVPKTLNITQLRQVLFAFAMQVFKGGEFHQAVLDLINVVFIQDFKPKVVDVSSVLSKNVSYFTRYPLKLYKYLQQQNIPADFASLCSEMHETNIIQLSDQLIDFEQLQKHKIVNIDTFSLEIPEPQPHKLQTSHQLLNLLTAIKSAEQSAIQFLQQQNLAILPSDFVSQKLKLFQTLNPQSGESVKNFLYDIQKLLDLCNYSTNSFQQIQKHLNQLQFIKKFTEVSRQAQQFLSFNQQFYPLNDQQMTALISFHYFNKEKLQIISYQRNLLKEIFRNLKVQFSTFDGYTCLVNNQEKLGELLETQNVSFQSSGADFGELFIQNNENGKHVVYLKVGSLVVEVKSHQPILGLIE</sequence>
<accession>A0A146K208</accession>
<name>A0A146K208_9EUKA</name>
<organism evidence="2">
    <name type="scientific">Trepomonas sp. PC1</name>
    <dbReference type="NCBI Taxonomy" id="1076344"/>
    <lineage>
        <taxon>Eukaryota</taxon>
        <taxon>Metamonada</taxon>
        <taxon>Diplomonadida</taxon>
        <taxon>Hexamitidae</taxon>
        <taxon>Hexamitinae</taxon>
        <taxon>Trepomonas</taxon>
    </lineage>
</organism>
<feature type="non-terminal residue" evidence="2">
    <location>
        <position position="1"/>
    </location>
</feature>
<feature type="coiled-coil region" evidence="1">
    <location>
        <begin position="152"/>
        <end position="210"/>
    </location>
</feature>
<dbReference type="EMBL" id="GDID01005666">
    <property type="protein sequence ID" value="JAP90940.1"/>
    <property type="molecule type" value="Transcribed_RNA"/>
</dbReference>